<keyword evidence="2" id="KW-1185">Reference proteome</keyword>
<protein>
    <submittedName>
        <fullName evidence="1">Uncharacterized protein</fullName>
    </submittedName>
</protein>
<gene>
    <name evidence="1" type="ORF">FNA46_00950</name>
</gene>
<comment type="caution">
    <text evidence="1">The sequence shown here is derived from an EMBL/GenBank/DDBJ whole genome shotgun (WGS) entry which is preliminary data.</text>
</comment>
<dbReference type="AlphaFoldDB" id="A0A549TIE2"/>
<proteinExistence type="predicted"/>
<dbReference type="Proteomes" id="UP000316801">
    <property type="component" value="Unassembled WGS sequence"/>
</dbReference>
<dbReference type="RefSeq" id="WP_142880460.1">
    <property type="nucleotide sequence ID" value="NZ_VJMG01000003.1"/>
</dbReference>
<accession>A0A549TIE2</accession>
<reference evidence="1 2" key="1">
    <citation type="submission" date="2019-07" db="EMBL/GenBank/DDBJ databases">
        <title>Ln-dependent methylotrophs.</title>
        <authorList>
            <person name="Tani A."/>
        </authorList>
    </citation>
    <scope>NUCLEOTIDE SEQUENCE [LARGE SCALE GENOMIC DNA]</scope>
    <source>
        <strain evidence="1 2">SM12</strain>
    </source>
</reference>
<dbReference type="EMBL" id="VJMG01000003">
    <property type="protein sequence ID" value="TRL43013.1"/>
    <property type="molecule type" value="Genomic_DNA"/>
</dbReference>
<evidence type="ECO:0000313" key="2">
    <source>
        <dbReference type="Proteomes" id="UP000316801"/>
    </source>
</evidence>
<sequence length="214" mass="22805">MSASLSRYLKDFGAIQPPAAPLMAESLIEDAGPSFSFDAFPPEPTIDIDAERAEARAEGEQAGRAEIRALWEAEKAEMEASHAAELAALRRQLEEAAAQRVDEGFRRMVSTLEASLCDQVAAVLAPVMSEAVAARAIAQLAEAIRQALGGGQAAVLTVYGPTDLFERLKDRLGEDAPTLRHVPAADLDIAVDLDDAVLVTRLSAWAASLRKVLA</sequence>
<name>A0A549TIE2_9HYPH</name>
<organism evidence="1 2">
    <name type="scientific">Rhizobium straminoryzae</name>
    <dbReference type="NCBI Taxonomy" id="1387186"/>
    <lineage>
        <taxon>Bacteria</taxon>
        <taxon>Pseudomonadati</taxon>
        <taxon>Pseudomonadota</taxon>
        <taxon>Alphaproteobacteria</taxon>
        <taxon>Hyphomicrobiales</taxon>
        <taxon>Rhizobiaceae</taxon>
        <taxon>Rhizobium/Agrobacterium group</taxon>
        <taxon>Rhizobium</taxon>
    </lineage>
</organism>
<evidence type="ECO:0000313" key="1">
    <source>
        <dbReference type="EMBL" id="TRL43013.1"/>
    </source>
</evidence>